<accession>A0A369J1J6</accession>
<dbReference type="PANTHER" id="PTHR33096">
    <property type="entry name" value="CXC2 DOMAIN-CONTAINING PROTEIN"/>
    <property type="match status" value="1"/>
</dbReference>
<evidence type="ECO:0000313" key="4">
    <source>
        <dbReference type="Proteomes" id="UP000076154"/>
    </source>
</evidence>
<dbReference type="Proteomes" id="UP000076154">
    <property type="component" value="Unassembled WGS sequence"/>
</dbReference>
<keyword evidence="4" id="KW-1185">Reference proteome</keyword>
<dbReference type="PANTHER" id="PTHR33096:SF1">
    <property type="entry name" value="CXC1-LIKE CYSTEINE CLUSTER ASSOCIATED WITH KDZ TRANSPOSASES DOMAIN-CONTAINING PROTEIN"/>
    <property type="match status" value="1"/>
</dbReference>
<dbReference type="EMBL" id="LUEZ02000138">
    <property type="protein sequence ID" value="RDB15871.1"/>
    <property type="molecule type" value="Genomic_DNA"/>
</dbReference>
<reference evidence="3" key="1">
    <citation type="submission" date="2018-04" db="EMBL/GenBank/DDBJ databases">
        <title>Whole genome sequencing of Hypsizygus marmoreus.</title>
        <authorList>
            <person name="Choi I.-G."/>
            <person name="Min B."/>
            <person name="Kim J.-G."/>
            <person name="Kim S."/>
            <person name="Oh Y.-L."/>
            <person name="Kong W.-S."/>
            <person name="Park H."/>
            <person name="Jeong J."/>
            <person name="Song E.-S."/>
        </authorList>
    </citation>
    <scope>NUCLEOTIDE SEQUENCE [LARGE SCALE GENOMIC DNA]</scope>
    <source>
        <strain evidence="3">51987-8</strain>
    </source>
</reference>
<dbReference type="STRING" id="39966.A0A369J1J6"/>
<sequence length="1048" mass="119707">MRSSRRQQRQRMDIDNILEPAPTPPPPPTLTQRHTSYESSERGLSAARSYVSVPALPSQQDTHQDSRVDDPAMWNSVENNETTDESEPEVLDDFPFDWMDPDYVHDILDITDQPTRRRRTAATDMPLLLWTLEIDTYLQELLRLEGRGDFVHQSVCGGCSNAVPTLYRCADCHGGRLLCNECIVMAHRSQPLHRIKEWTGAYFTETSLKTIGLRVQLEHADGSRCMLPTRAFNDDFVVLDMNGIHLIGLDYCGCPHAAPRNIQLLRAKFFPATTIDPKTASTFRLLEFFQLLTFMSKVSGFEFYQTLVRRTDNTGTRTLPNRYVAFMRMVREWRHLRMLKRFMRGYDPAGVNSTKEGECAVLCPACPHPGKNLPPDWKNAPEHQQWLYTLFLGIDANFRLKRLNVSTNERDPGLNHGYAYFVNNHAFKEYLDEYGDRIADEISTCNNHDAIKSASIRGGKGIDASGTGKTECARHDMKRPVSVGDLQKGERYVNMDYFFLSSLRQNVPKKIVVSYDIACQWSRNLPARCACYPANAFVEIDFTFLIPKFHLPAHRPDCHHKFSFNFTPHVGRTDGEAPERGWAAINAVASSTKEMGPGSRRDTLDDHFGDYNWRKIAAIAPTFLKKAKEAISARAEHVVGFQAFDAALPEEDTREWTGLVQAWERDPMQPNPFEATVNRITENAVRLELAQEDEARLQTEDTVEIHEDVPPSRLIGQGLELEEQQRNLRIDMKALGPHSTSLQRSKVVERSNRLWRKIEAWCSIQQLYIPGVATLRARGEREGGAEPVSAVNIDLLLPSRLIGLVPCDQTLMDYEWRLRYAQAHSALHDIRRAILLRSQMYKSKDLLVRGQRMHTRSLALIATVQARVDNTAQKYRTIREALVLLGQKLEKTGWENELRTLTTEDLRGFTAAEDGGPEGHRNMTWIWKVASADNMEGEGKQEALRIEWCKARARAHRWQEECLLLQEETRRVQEFFKYQANVWLHEAANPRPDIERGTAEGMQAYALRQADVRMRLLRTCTKAWSSLPEAFTIGEGAPVGNVYRVECH</sequence>
<organism evidence="3 4">
    <name type="scientific">Hypsizygus marmoreus</name>
    <name type="common">White beech mushroom</name>
    <name type="synonym">Agaricus marmoreus</name>
    <dbReference type="NCBI Taxonomy" id="39966"/>
    <lineage>
        <taxon>Eukaryota</taxon>
        <taxon>Fungi</taxon>
        <taxon>Dikarya</taxon>
        <taxon>Basidiomycota</taxon>
        <taxon>Agaricomycotina</taxon>
        <taxon>Agaricomycetes</taxon>
        <taxon>Agaricomycetidae</taxon>
        <taxon>Agaricales</taxon>
        <taxon>Tricholomatineae</taxon>
        <taxon>Lyophyllaceae</taxon>
        <taxon>Hypsizygus</taxon>
    </lineage>
</organism>
<comment type="caution">
    <text evidence="3">The sequence shown here is derived from an EMBL/GenBank/DDBJ whole genome shotgun (WGS) entry which is preliminary data.</text>
</comment>
<dbReference type="SUPFAM" id="SSF57850">
    <property type="entry name" value="RING/U-box"/>
    <property type="match status" value="1"/>
</dbReference>
<gene>
    <name evidence="3" type="ORF">Hypma_003679</name>
</gene>
<feature type="domain" description="CxC2-like cysteine cluster KDZ transposase-associated" evidence="2">
    <location>
        <begin position="208"/>
        <end position="315"/>
    </location>
</feature>
<name>A0A369J1J6_HYPMA</name>
<dbReference type="InParanoid" id="A0A369J1J6"/>
<protein>
    <recommendedName>
        <fullName evidence="2">CxC2-like cysteine cluster KDZ transposase-associated domain-containing protein</fullName>
    </recommendedName>
</protein>
<dbReference type="InterPro" id="IPR040521">
    <property type="entry name" value="KDZ"/>
</dbReference>
<feature type="region of interest" description="Disordered" evidence="1">
    <location>
        <begin position="1"/>
        <end position="71"/>
    </location>
</feature>
<proteinExistence type="predicted"/>
<dbReference type="Pfam" id="PF18758">
    <property type="entry name" value="KDZ"/>
    <property type="match status" value="1"/>
</dbReference>
<evidence type="ECO:0000313" key="3">
    <source>
        <dbReference type="EMBL" id="RDB15871.1"/>
    </source>
</evidence>
<dbReference type="AlphaFoldDB" id="A0A369J1J6"/>
<evidence type="ECO:0000256" key="1">
    <source>
        <dbReference type="SAM" id="MobiDB-lite"/>
    </source>
</evidence>
<dbReference type="InterPro" id="IPR041457">
    <property type="entry name" value="CxC2_KDZ-assoc"/>
</dbReference>
<evidence type="ECO:0000259" key="2">
    <source>
        <dbReference type="Pfam" id="PF18803"/>
    </source>
</evidence>
<dbReference type="OrthoDB" id="3257338at2759"/>
<dbReference type="Pfam" id="PF18803">
    <property type="entry name" value="CxC2"/>
    <property type="match status" value="1"/>
</dbReference>